<dbReference type="OrthoDB" id="1913731at2759"/>
<feature type="region of interest" description="Disordered" evidence="2">
    <location>
        <begin position="263"/>
        <end position="307"/>
    </location>
</feature>
<reference evidence="3" key="1">
    <citation type="submission" date="2021-01" db="EMBL/GenBank/DDBJ databases">
        <authorList>
            <person name="Lovell J.T."/>
            <person name="Bentley N."/>
            <person name="Bhattarai G."/>
            <person name="Jenkins J.W."/>
            <person name="Sreedasyam A."/>
            <person name="Alarcon Y."/>
            <person name="Bock C."/>
            <person name="Boston L."/>
            <person name="Carlson J."/>
            <person name="Cervantes K."/>
            <person name="Clermont K."/>
            <person name="Krom N."/>
            <person name="Kubenka K."/>
            <person name="Mamidi S."/>
            <person name="Mattison C."/>
            <person name="Monteros M."/>
            <person name="Pisani C."/>
            <person name="Plott C."/>
            <person name="Rajasekar S."/>
            <person name="Rhein H.S."/>
            <person name="Rohla C."/>
            <person name="Song M."/>
            <person name="Hilaire R.S."/>
            <person name="Shu S."/>
            <person name="Wells L."/>
            <person name="Wang X."/>
            <person name="Webber J."/>
            <person name="Heerema R.J."/>
            <person name="Klein P."/>
            <person name="Conner P."/>
            <person name="Grauke L."/>
            <person name="Grimwood J."/>
            <person name="Schmutz J."/>
            <person name="Randall J.J."/>
        </authorList>
    </citation>
    <scope>NUCLEOTIDE SEQUENCE</scope>
    <source>
        <tissue evidence="3">Leaf</tissue>
    </source>
</reference>
<dbReference type="AlphaFoldDB" id="A0A922A8U5"/>
<keyword evidence="1" id="KW-0175">Coiled coil</keyword>
<protein>
    <submittedName>
        <fullName evidence="3">Uncharacterized protein</fullName>
    </submittedName>
</protein>
<evidence type="ECO:0000256" key="2">
    <source>
        <dbReference type="SAM" id="MobiDB-lite"/>
    </source>
</evidence>
<dbReference type="Proteomes" id="UP000811246">
    <property type="component" value="Chromosome 15"/>
</dbReference>
<gene>
    <name evidence="3" type="ORF">I3842_15G044100</name>
</gene>
<evidence type="ECO:0000313" key="3">
    <source>
        <dbReference type="EMBL" id="KAG6674476.1"/>
    </source>
</evidence>
<evidence type="ECO:0000313" key="4">
    <source>
        <dbReference type="Proteomes" id="UP000811246"/>
    </source>
</evidence>
<dbReference type="PANTHER" id="PTHR35689">
    <property type="entry name" value="EARLY ENDOSOME ANTIGEN"/>
    <property type="match status" value="1"/>
</dbReference>
<organism evidence="3 4">
    <name type="scientific">Carya illinoinensis</name>
    <name type="common">Pecan</name>
    <dbReference type="NCBI Taxonomy" id="32201"/>
    <lineage>
        <taxon>Eukaryota</taxon>
        <taxon>Viridiplantae</taxon>
        <taxon>Streptophyta</taxon>
        <taxon>Embryophyta</taxon>
        <taxon>Tracheophyta</taxon>
        <taxon>Spermatophyta</taxon>
        <taxon>Magnoliopsida</taxon>
        <taxon>eudicotyledons</taxon>
        <taxon>Gunneridae</taxon>
        <taxon>Pentapetalae</taxon>
        <taxon>rosids</taxon>
        <taxon>fabids</taxon>
        <taxon>Fagales</taxon>
        <taxon>Juglandaceae</taxon>
        <taxon>Carya</taxon>
    </lineage>
</organism>
<sequence>MDRVDDYIKESIDHSLGLPVSTRTLDFKLQSSEEAQHRLRNRCLSLQTQLQEKEDVIEGVRAEASMNALALKKFVEENQNLAMECANLLCQRNKWERECSLYDRDREALMEFGNEADQRAKEAEIRVHELEEEVRRIWDELQFYKHEYNMRAADSSTEETVIENNLLESVLTTLIIKDDVASVHGFLEANSNHESCQTMLKMWNCLRPSTQKVLSLAAKVKTLEKDKECLRINLTRAEEEVKVLFEENNILNEENTRLLRQYQKERSHGSGSGSGGKHTGSASATAKSNKRKSIPKMSSPIEKKLDFNDLDLSRQPLSILQHNSPDPKMHQF</sequence>
<feature type="coiled-coil region" evidence="1">
    <location>
        <begin position="43"/>
        <end position="140"/>
    </location>
</feature>
<proteinExistence type="predicted"/>
<evidence type="ECO:0000256" key="1">
    <source>
        <dbReference type="SAM" id="Coils"/>
    </source>
</evidence>
<comment type="caution">
    <text evidence="3">The sequence shown here is derived from an EMBL/GenBank/DDBJ whole genome shotgun (WGS) entry which is preliminary data.</text>
</comment>
<feature type="coiled-coil region" evidence="1">
    <location>
        <begin position="220"/>
        <end position="261"/>
    </location>
</feature>
<dbReference type="EMBL" id="CM031839">
    <property type="protein sequence ID" value="KAG6674476.1"/>
    <property type="molecule type" value="Genomic_DNA"/>
</dbReference>
<name>A0A922A8U5_CARIL</name>
<accession>A0A922A8U5</accession>
<dbReference type="PANTHER" id="PTHR35689:SF1">
    <property type="entry name" value="EARLY ENDOSOME ANTIGEN"/>
    <property type="match status" value="1"/>
</dbReference>